<comment type="similarity">
    <text evidence="1">Belongs to the STXBP/unc-18/SEC1 family.</text>
</comment>
<dbReference type="InterPro" id="IPR027482">
    <property type="entry name" value="Sec1-like_dom2"/>
</dbReference>
<dbReference type="SUPFAM" id="SSF56815">
    <property type="entry name" value="Sec1/munc18-like (SM) proteins"/>
    <property type="match status" value="1"/>
</dbReference>
<evidence type="ECO:0000313" key="2">
    <source>
        <dbReference type="EMBL" id="CAF4772981.1"/>
    </source>
</evidence>
<dbReference type="Pfam" id="PF00995">
    <property type="entry name" value="Sec1"/>
    <property type="match status" value="1"/>
</dbReference>
<sequence length="43" mass="5074">FQRPVLVILDRSIDLASLLHHTWTYQALAHDILVRFQIESSRN</sequence>
<dbReference type="InterPro" id="IPR001619">
    <property type="entry name" value="Sec1-like"/>
</dbReference>
<evidence type="ECO:0000256" key="1">
    <source>
        <dbReference type="ARBA" id="ARBA00009884"/>
    </source>
</evidence>
<dbReference type="GO" id="GO:0016192">
    <property type="term" value="P:vesicle-mediated transport"/>
    <property type="evidence" value="ECO:0007669"/>
    <property type="project" value="InterPro"/>
</dbReference>
<evidence type="ECO:0000313" key="3">
    <source>
        <dbReference type="Proteomes" id="UP000676336"/>
    </source>
</evidence>
<name>A0A8S3B4W7_9BILA</name>
<dbReference type="Gene3D" id="3.40.50.1910">
    <property type="match status" value="1"/>
</dbReference>
<feature type="non-terminal residue" evidence="2">
    <location>
        <position position="1"/>
    </location>
</feature>
<proteinExistence type="inferred from homology"/>
<reference evidence="2" key="1">
    <citation type="submission" date="2021-02" db="EMBL/GenBank/DDBJ databases">
        <authorList>
            <person name="Nowell W R."/>
        </authorList>
    </citation>
    <scope>NUCLEOTIDE SEQUENCE</scope>
</reference>
<dbReference type="InterPro" id="IPR036045">
    <property type="entry name" value="Sec1-like_sf"/>
</dbReference>
<accession>A0A8S3B4W7</accession>
<comment type="caution">
    <text evidence="2">The sequence shown here is derived from an EMBL/GenBank/DDBJ whole genome shotgun (WGS) entry which is preliminary data.</text>
</comment>
<protein>
    <submittedName>
        <fullName evidence="2">Uncharacterized protein</fullName>
    </submittedName>
</protein>
<dbReference type="AlphaFoldDB" id="A0A8S3B4W7"/>
<gene>
    <name evidence="2" type="ORF">SMN809_LOCUS46014</name>
</gene>
<dbReference type="EMBL" id="CAJOBI010142182">
    <property type="protein sequence ID" value="CAF4772981.1"/>
    <property type="molecule type" value="Genomic_DNA"/>
</dbReference>
<dbReference type="Proteomes" id="UP000676336">
    <property type="component" value="Unassembled WGS sequence"/>
</dbReference>
<organism evidence="2 3">
    <name type="scientific">Rotaria magnacalcarata</name>
    <dbReference type="NCBI Taxonomy" id="392030"/>
    <lineage>
        <taxon>Eukaryota</taxon>
        <taxon>Metazoa</taxon>
        <taxon>Spiralia</taxon>
        <taxon>Gnathifera</taxon>
        <taxon>Rotifera</taxon>
        <taxon>Eurotatoria</taxon>
        <taxon>Bdelloidea</taxon>
        <taxon>Philodinida</taxon>
        <taxon>Philodinidae</taxon>
        <taxon>Rotaria</taxon>
    </lineage>
</organism>